<dbReference type="InterPro" id="IPR006564">
    <property type="entry name" value="Znf_PMZ"/>
</dbReference>
<dbReference type="EnsemblPlants" id="PNT64537">
    <property type="protein sequence ID" value="PNT64537"/>
    <property type="gene ID" value="BRADI_4g29939v3"/>
</dbReference>
<dbReference type="SMART" id="SM00575">
    <property type="entry name" value="ZnF_PMZ"/>
    <property type="match status" value="1"/>
</dbReference>
<dbReference type="GO" id="GO:0005634">
    <property type="term" value="C:nucleus"/>
    <property type="evidence" value="ECO:0007669"/>
    <property type="project" value="UniProtKB-SubCell"/>
</dbReference>
<comment type="subcellular location">
    <subcellularLocation>
        <location evidence="6">Nucleus</location>
    </subcellularLocation>
</comment>
<evidence type="ECO:0000313" key="8">
    <source>
        <dbReference type="EMBL" id="PNT64537.1"/>
    </source>
</evidence>
<comment type="similarity">
    <text evidence="1 6">Belongs to the FHY3/FAR1 family.</text>
</comment>
<keyword evidence="3 5" id="KW-0863">Zinc-finger</keyword>
<dbReference type="GO" id="GO:0006355">
    <property type="term" value="P:regulation of DNA-templated transcription"/>
    <property type="evidence" value="ECO:0007669"/>
    <property type="project" value="UniProtKB-UniRule"/>
</dbReference>
<evidence type="ECO:0000256" key="2">
    <source>
        <dbReference type="ARBA" id="ARBA00022723"/>
    </source>
</evidence>
<sequence>MDVVHSALTIPEFERPWPQMIHRYKLEDIAYFLDEYDRIGEAIQENQKNHDSVTRRTKATLSSGYHFELQAARLYNRAIFFKFQKEVIYLTRFNVEETIPNRSYSVYKSETHASREFRTRRYVVTLNLPNSKFSCICCKFQKDGLLCAHVLRVLVHLNITELPEKYFIDRWRPKDKKIKRNITNDIPAEFTGDNSQMRYNIIMTKMTGHQKL</sequence>
<dbReference type="OrthoDB" id="667197at2759"/>
<proteinExistence type="inferred from homology"/>
<evidence type="ECO:0000313" key="9">
    <source>
        <dbReference type="EnsemblPlants" id="PNT64537"/>
    </source>
</evidence>
<dbReference type="PANTHER" id="PTHR31669:SF180">
    <property type="entry name" value="PROTEIN FAR1-RELATED SEQUENCE"/>
    <property type="match status" value="1"/>
</dbReference>
<comment type="function">
    <text evidence="6">Putative transcription activator involved in regulating light control of development.</text>
</comment>
<keyword evidence="6" id="KW-0539">Nucleus</keyword>
<gene>
    <name evidence="8" type="ORF">BRADI_4g29939v3</name>
</gene>
<dbReference type="PROSITE" id="PS50966">
    <property type="entry name" value="ZF_SWIM"/>
    <property type="match status" value="1"/>
</dbReference>
<dbReference type="AlphaFoldDB" id="A0A2K2CR75"/>
<evidence type="ECO:0000256" key="1">
    <source>
        <dbReference type="ARBA" id="ARBA00005889"/>
    </source>
</evidence>
<dbReference type="Gramene" id="PNT64537">
    <property type="protein sequence ID" value="PNT64537"/>
    <property type="gene ID" value="BRADI_4g29939v3"/>
</dbReference>
<dbReference type="EMBL" id="CM000883">
    <property type="protein sequence ID" value="PNT64537.1"/>
    <property type="molecule type" value="Genomic_DNA"/>
</dbReference>
<dbReference type="InterPro" id="IPR007527">
    <property type="entry name" value="Znf_SWIM"/>
</dbReference>
<reference evidence="9" key="3">
    <citation type="submission" date="2018-08" db="UniProtKB">
        <authorList>
            <consortium name="EnsemblPlants"/>
        </authorList>
    </citation>
    <scope>IDENTIFICATION</scope>
    <source>
        <strain evidence="9">cv. Bd21</strain>
    </source>
</reference>
<keyword evidence="4 6" id="KW-0862">Zinc</keyword>
<reference evidence="8 9" key="1">
    <citation type="journal article" date="2010" name="Nature">
        <title>Genome sequencing and analysis of the model grass Brachypodium distachyon.</title>
        <authorList>
            <consortium name="International Brachypodium Initiative"/>
        </authorList>
    </citation>
    <scope>NUCLEOTIDE SEQUENCE [LARGE SCALE GENOMIC DNA]</scope>
    <source>
        <strain evidence="8 9">Bd21</strain>
    </source>
</reference>
<evidence type="ECO:0000256" key="6">
    <source>
        <dbReference type="RuleBase" id="RU367018"/>
    </source>
</evidence>
<evidence type="ECO:0000256" key="5">
    <source>
        <dbReference type="PROSITE-ProRule" id="PRU00325"/>
    </source>
</evidence>
<feature type="domain" description="SWIM-type" evidence="7">
    <location>
        <begin position="122"/>
        <end position="158"/>
    </location>
</feature>
<reference evidence="8" key="2">
    <citation type="submission" date="2017-06" db="EMBL/GenBank/DDBJ databases">
        <title>WGS assembly of Brachypodium distachyon.</title>
        <authorList>
            <consortium name="The International Brachypodium Initiative"/>
            <person name="Lucas S."/>
            <person name="Harmon-Smith M."/>
            <person name="Lail K."/>
            <person name="Tice H."/>
            <person name="Grimwood J."/>
            <person name="Bruce D."/>
            <person name="Barry K."/>
            <person name="Shu S."/>
            <person name="Lindquist E."/>
            <person name="Wang M."/>
            <person name="Pitluck S."/>
            <person name="Vogel J.P."/>
            <person name="Garvin D.F."/>
            <person name="Mockler T.C."/>
            <person name="Schmutz J."/>
            <person name="Rokhsar D."/>
            <person name="Bevan M.W."/>
        </authorList>
    </citation>
    <scope>NUCLEOTIDE SEQUENCE</scope>
    <source>
        <strain evidence="8">Bd21</strain>
    </source>
</reference>
<name>A0A2K2CR75_BRADI</name>
<dbReference type="GO" id="GO:0008270">
    <property type="term" value="F:zinc ion binding"/>
    <property type="evidence" value="ECO:0007669"/>
    <property type="project" value="UniProtKB-UniRule"/>
</dbReference>
<dbReference type="PANTHER" id="PTHR31669">
    <property type="entry name" value="PROTEIN FAR1-RELATED SEQUENCE 10-RELATED"/>
    <property type="match status" value="1"/>
</dbReference>
<evidence type="ECO:0000259" key="7">
    <source>
        <dbReference type="PROSITE" id="PS50966"/>
    </source>
</evidence>
<protein>
    <recommendedName>
        <fullName evidence="6">Protein FAR1-RELATED SEQUENCE</fullName>
    </recommendedName>
</protein>
<evidence type="ECO:0000256" key="3">
    <source>
        <dbReference type="ARBA" id="ARBA00022771"/>
    </source>
</evidence>
<keyword evidence="10" id="KW-1185">Reference proteome</keyword>
<organism evidence="8">
    <name type="scientific">Brachypodium distachyon</name>
    <name type="common">Purple false brome</name>
    <name type="synonym">Trachynia distachya</name>
    <dbReference type="NCBI Taxonomy" id="15368"/>
    <lineage>
        <taxon>Eukaryota</taxon>
        <taxon>Viridiplantae</taxon>
        <taxon>Streptophyta</taxon>
        <taxon>Embryophyta</taxon>
        <taxon>Tracheophyta</taxon>
        <taxon>Spermatophyta</taxon>
        <taxon>Magnoliopsida</taxon>
        <taxon>Liliopsida</taxon>
        <taxon>Poales</taxon>
        <taxon>Poaceae</taxon>
        <taxon>BOP clade</taxon>
        <taxon>Pooideae</taxon>
        <taxon>Stipodae</taxon>
        <taxon>Brachypodieae</taxon>
        <taxon>Brachypodium</taxon>
    </lineage>
</organism>
<keyword evidence="2 6" id="KW-0479">Metal-binding</keyword>
<dbReference type="STRING" id="15368.A0A2K2CR75"/>
<accession>A0A2K2CR75</accession>
<dbReference type="Pfam" id="PF04434">
    <property type="entry name" value="SWIM"/>
    <property type="match status" value="1"/>
</dbReference>
<evidence type="ECO:0000313" key="10">
    <source>
        <dbReference type="Proteomes" id="UP000008810"/>
    </source>
</evidence>
<dbReference type="InterPro" id="IPR031052">
    <property type="entry name" value="FHY3/FAR1"/>
</dbReference>
<dbReference type="Proteomes" id="UP000008810">
    <property type="component" value="Chromosome 4"/>
</dbReference>
<evidence type="ECO:0000256" key="4">
    <source>
        <dbReference type="ARBA" id="ARBA00022833"/>
    </source>
</evidence>
<dbReference type="InParanoid" id="A0A2K2CR75"/>